<gene>
    <name evidence="1" type="ORF">N791_00035</name>
</gene>
<evidence type="ECO:0000313" key="1">
    <source>
        <dbReference type="EMBL" id="KGO99856.1"/>
    </source>
</evidence>
<proteinExistence type="predicted"/>
<organism evidence="1 2">
    <name type="scientific">Lysobacter defluvii IMMIB APB-9 = DSM 18482</name>
    <dbReference type="NCBI Taxonomy" id="1385515"/>
    <lineage>
        <taxon>Bacteria</taxon>
        <taxon>Pseudomonadati</taxon>
        <taxon>Pseudomonadota</taxon>
        <taxon>Gammaproteobacteria</taxon>
        <taxon>Lysobacterales</taxon>
        <taxon>Lysobacteraceae</taxon>
        <taxon>Novilysobacter</taxon>
    </lineage>
</organism>
<comment type="caution">
    <text evidence="1">The sequence shown here is derived from an EMBL/GenBank/DDBJ whole genome shotgun (WGS) entry which is preliminary data.</text>
</comment>
<dbReference type="STRING" id="1385515.GCA_000423325_01168"/>
<dbReference type="EMBL" id="AVBH01000001">
    <property type="protein sequence ID" value="KGO99856.1"/>
    <property type="molecule type" value="Genomic_DNA"/>
</dbReference>
<keyword evidence="2" id="KW-1185">Reference proteome</keyword>
<accession>A0A0A0MC80</accession>
<dbReference type="eggNOG" id="COG3019">
    <property type="taxonomic scope" value="Bacteria"/>
</dbReference>
<dbReference type="InterPro" id="IPR007332">
    <property type="entry name" value="DUF411"/>
</dbReference>
<sequence length="121" mass="13043">MMVHRSPSCGCCGAWVDHVREAGFPVEVHEMDDLGEVKERLGIPYGKGSCHTAEVGGYAIEGHVPASDIKRLLEEKPDALGLVLPGMPMGSPGMEMPDGRSRPFTVELVKRDGTTEPFASH</sequence>
<dbReference type="OrthoDB" id="14727at2"/>
<dbReference type="AlphaFoldDB" id="A0A0A0MC80"/>
<reference evidence="1 2" key="1">
    <citation type="submission" date="2013-08" db="EMBL/GenBank/DDBJ databases">
        <title>Genomic analysis of Lysobacter defluvii.</title>
        <authorList>
            <person name="Wang Q."/>
            <person name="Wang G."/>
        </authorList>
    </citation>
    <scope>NUCLEOTIDE SEQUENCE [LARGE SCALE GENOMIC DNA]</scope>
    <source>
        <strain evidence="1 2">IMMIB APB-9</strain>
    </source>
</reference>
<evidence type="ECO:0000313" key="2">
    <source>
        <dbReference type="Proteomes" id="UP000030003"/>
    </source>
</evidence>
<dbReference type="Pfam" id="PF04214">
    <property type="entry name" value="DUF411"/>
    <property type="match status" value="1"/>
</dbReference>
<name>A0A0A0MC80_9GAMM</name>
<dbReference type="Proteomes" id="UP000030003">
    <property type="component" value="Unassembled WGS sequence"/>
</dbReference>
<protein>
    <submittedName>
        <fullName evidence="1">Copper amine oxidase</fullName>
    </submittedName>
</protein>